<protein>
    <submittedName>
        <fullName evidence="1">Uncharacterized protein</fullName>
    </submittedName>
</protein>
<dbReference type="GeneID" id="17322550"/>
<accession>R7Q935</accession>
<evidence type="ECO:0000313" key="2">
    <source>
        <dbReference type="Proteomes" id="UP000012073"/>
    </source>
</evidence>
<dbReference type="Gramene" id="CDF35022">
    <property type="protein sequence ID" value="CDF35022"/>
    <property type="gene ID" value="CHC_T00003346001"/>
</dbReference>
<dbReference type="Proteomes" id="UP000012073">
    <property type="component" value="Unassembled WGS sequence"/>
</dbReference>
<sequence>MSSMAADSGTGMTRRACCRVGAGGAVGLWSRGEFMAEVCARVGGNQGGGNECDGVGAVKQRRLWRLDSKREIVGFSMSFYFSNFQDKRAL</sequence>
<reference evidence="2" key="1">
    <citation type="journal article" date="2013" name="Proc. Natl. Acad. Sci. U.S.A.">
        <title>Genome structure and metabolic features in the red seaweed Chondrus crispus shed light on evolution of the Archaeplastida.</title>
        <authorList>
            <person name="Collen J."/>
            <person name="Porcel B."/>
            <person name="Carre W."/>
            <person name="Ball S.G."/>
            <person name="Chaparro C."/>
            <person name="Tonon T."/>
            <person name="Barbeyron T."/>
            <person name="Michel G."/>
            <person name="Noel B."/>
            <person name="Valentin K."/>
            <person name="Elias M."/>
            <person name="Artiguenave F."/>
            <person name="Arun A."/>
            <person name="Aury J.M."/>
            <person name="Barbosa-Neto J.F."/>
            <person name="Bothwell J.H."/>
            <person name="Bouget F.Y."/>
            <person name="Brillet L."/>
            <person name="Cabello-Hurtado F."/>
            <person name="Capella-Gutierrez S."/>
            <person name="Charrier B."/>
            <person name="Cladiere L."/>
            <person name="Cock J.M."/>
            <person name="Coelho S.M."/>
            <person name="Colleoni C."/>
            <person name="Czjzek M."/>
            <person name="Da Silva C."/>
            <person name="Delage L."/>
            <person name="Denoeud F."/>
            <person name="Deschamps P."/>
            <person name="Dittami S.M."/>
            <person name="Gabaldon T."/>
            <person name="Gachon C.M."/>
            <person name="Groisillier A."/>
            <person name="Herve C."/>
            <person name="Jabbari K."/>
            <person name="Katinka M."/>
            <person name="Kloareg B."/>
            <person name="Kowalczyk N."/>
            <person name="Labadie K."/>
            <person name="Leblanc C."/>
            <person name="Lopez P.J."/>
            <person name="McLachlan D.H."/>
            <person name="Meslet-Cladiere L."/>
            <person name="Moustafa A."/>
            <person name="Nehr Z."/>
            <person name="Nyvall Collen P."/>
            <person name="Panaud O."/>
            <person name="Partensky F."/>
            <person name="Poulain J."/>
            <person name="Rensing S.A."/>
            <person name="Rousvoal S."/>
            <person name="Samson G."/>
            <person name="Symeonidi A."/>
            <person name="Weissenbach J."/>
            <person name="Zambounis A."/>
            <person name="Wincker P."/>
            <person name="Boyen C."/>
        </authorList>
    </citation>
    <scope>NUCLEOTIDE SEQUENCE [LARGE SCALE GENOMIC DNA]</scope>
    <source>
        <strain evidence="2">cv. Stackhouse</strain>
    </source>
</reference>
<dbReference type="AlphaFoldDB" id="R7Q935"/>
<organism evidence="1 2">
    <name type="scientific">Chondrus crispus</name>
    <name type="common">Carrageen Irish moss</name>
    <name type="synonym">Polymorpha crispa</name>
    <dbReference type="NCBI Taxonomy" id="2769"/>
    <lineage>
        <taxon>Eukaryota</taxon>
        <taxon>Rhodophyta</taxon>
        <taxon>Florideophyceae</taxon>
        <taxon>Rhodymeniophycidae</taxon>
        <taxon>Gigartinales</taxon>
        <taxon>Gigartinaceae</taxon>
        <taxon>Chondrus</taxon>
    </lineage>
</organism>
<name>R7Q935_CHOCR</name>
<proteinExistence type="predicted"/>
<dbReference type="EMBL" id="HG001713">
    <property type="protein sequence ID" value="CDF35022.1"/>
    <property type="molecule type" value="Genomic_DNA"/>
</dbReference>
<keyword evidence="2" id="KW-1185">Reference proteome</keyword>
<dbReference type="RefSeq" id="XP_005714841.1">
    <property type="nucleotide sequence ID" value="XM_005714784.1"/>
</dbReference>
<gene>
    <name evidence="1" type="ORF">CHC_T00003346001</name>
</gene>
<evidence type="ECO:0000313" key="1">
    <source>
        <dbReference type="EMBL" id="CDF35022.1"/>
    </source>
</evidence>
<dbReference type="KEGG" id="ccp:CHC_T00003346001"/>